<accession>U5NG24</accession>
<proteinExistence type="predicted"/>
<organism evidence="1 2">
    <name type="scientific">Mycoplasma parvum str. Indiana</name>
    <dbReference type="NCBI Taxonomy" id="1403316"/>
    <lineage>
        <taxon>Bacteria</taxon>
        <taxon>Bacillati</taxon>
        <taxon>Mycoplasmatota</taxon>
        <taxon>Mollicutes</taxon>
        <taxon>Mycoplasmataceae</taxon>
        <taxon>Mycoplasma</taxon>
    </lineage>
</organism>
<reference evidence="1 2" key="1">
    <citation type="journal article" date="2013" name="Genome Announc.">
        <title>Genome Sequence of Mycoplasma parvum (Formerly Eperythrozoon parvum), a Diminutive Hemoplasma of the Pig.</title>
        <authorList>
            <person name="do Nascimento N.C."/>
            <person name="Dos Santos A.P."/>
            <person name="Chu Y."/>
            <person name="Guimaraes A.M."/>
            <person name="Pagliaro A."/>
            <person name="Messick J.B."/>
        </authorList>
    </citation>
    <scope>NUCLEOTIDE SEQUENCE [LARGE SCALE GENOMIC DNA]</scope>
    <source>
        <strain evidence="1 2">Indiana</strain>
    </source>
</reference>
<dbReference type="EMBL" id="CP006771">
    <property type="protein sequence ID" value="AGX89139.1"/>
    <property type="molecule type" value="Genomic_DNA"/>
</dbReference>
<dbReference type="KEGG" id="mpv:PRV_02005"/>
<evidence type="ECO:0000313" key="2">
    <source>
        <dbReference type="Proteomes" id="UP000017119"/>
    </source>
</evidence>
<name>U5NG24_9MOLU</name>
<keyword evidence="2" id="KW-1185">Reference proteome</keyword>
<gene>
    <name evidence="1" type="ORF">PRV_02005</name>
</gene>
<sequence length="407" mass="46625">MKKGLIASIIGCPYGLWVGVNLIKKLEVGFTSSVKSDRIMDWETFKSNSEKKINLGGETNITILKHGGNDHKKEIKVAIPCLNGDMIGYNGWEQTSKVGLGWTDFIKRIENGLKGYLNLMFSCNFKKVVEDFIKGGWDGQRRFGTKEQNIAAIVIAARSPMNKMTGLKNTQQEELSREKNSHKNRGYLKLFDGRYSRGDEKTEILINGVVLKTWIHNRNEFQETYQKEVQANVRRALAETITGIVINGNWCTQKDWSHGNCLKWEKYKTKLNEYGFIQSQNIKEIKEFQLDGKTGVQWHTGQEGKGRPVWIWQGMKDYEKGGDNFWKKVIEYLGNLSDSSWFKKIQNEVADEISYRVFCDLIGGNRTKEIELVRLAISNEELRKKMCSIGKNGIICPKGGLIWKDKN</sequence>
<dbReference type="HOGENOM" id="CLU_068041_0_0_14"/>
<dbReference type="RefSeq" id="WP_022769963.1">
    <property type="nucleotide sequence ID" value="NC_022575.1"/>
</dbReference>
<dbReference type="PATRIC" id="fig|1403316.3.peg.370"/>
<dbReference type="Proteomes" id="UP000017119">
    <property type="component" value="Chromosome"/>
</dbReference>
<dbReference type="AlphaFoldDB" id="U5NG24"/>
<protein>
    <submittedName>
        <fullName evidence="1">Uncharacterized protein</fullName>
    </submittedName>
</protein>
<evidence type="ECO:0000313" key="1">
    <source>
        <dbReference type="EMBL" id="AGX89139.1"/>
    </source>
</evidence>
<dbReference type="OrthoDB" id="402791at2"/>